<dbReference type="PANTHER" id="PTHR37478">
    <property type="match status" value="1"/>
</dbReference>
<dbReference type="InterPro" id="IPR013324">
    <property type="entry name" value="RNA_pol_sigma_r3/r4-like"/>
</dbReference>
<name>A0A7W0HJ66_9BACT</name>
<sequence length="146" mass="16232">MGRPHKKRNVAYNPNVSYFKPRGIPMKELSESVLTVDECEAIRLADYEGFSHEAAGELMGVSRATFGRIIEQARKVVADALINGRAIRIEGGSYRFVDTERRFGCKVCNHQWVLPCGTGRPENCPECGDMQVGRVGPSESKPSECR</sequence>
<protein>
    <recommendedName>
        <fullName evidence="2">UPF0251 protein HNR65_000090</fullName>
    </recommendedName>
</protein>
<keyword evidence="4" id="KW-1185">Reference proteome</keyword>
<evidence type="ECO:0000256" key="1">
    <source>
        <dbReference type="ARBA" id="ARBA00009350"/>
    </source>
</evidence>
<gene>
    <name evidence="3" type="ORF">HNR65_000090</name>
</gene>
<dbReference type="HAMAP" id="MF_00674">
    <property type="entry name" value="UPF0251"/>
    <property type="match status" value="1"/>
</dbReference>
<dbReference type="EMBL" id="JACDUS010000001">
    <property type="protein sequence ID" value="MBA2879783.1"/>
    <property type="molecule type" value="Genomic_DNA"/>
</dbReference>
<dbReference type="Gene3D" id="1.10.10.10">
    <property type="entry name" value="Winged helix-like DNA-binding domain superfamily/Winged helix DNA-binding domain"/>
    <property type="match status" value="1"/>
</dbReference>
<comment type="caution">
    <text evidence="3">The sequence shown here is derived from an EMBL/GenBank/DDBJ whole genome shotgun (WGS) entry which is preliminary data.</text>
</comment>
<reference evidence="3 4" key="1">
    <citation type="submission" date="2020-07" db="EMBL/GenBank/DDBJ databases">
        <title>Genomic Encyclopedia of Type Strains, Phase IV (KMG-IV): sequencing the most valuable type-strain genomes for metagenomic binning, comparative biology and taxonomic classification.</title>
        <authorList>
            <person name="Goeker M."/>
        </authorList>
    </citation>
    <scope>NUCLEOTIDE SEQUENCE [LARGE SCALE GENOMIC DNA]</scope>
    <source>
        <strain evidence="3 4">DSM 17721</strain>
    </source>
</reference>
<keyword evidence="3" id="KW-0238">DNA-binding</keyword>
<evidence type="ECO:0000256" key="2">
    <source>
        <dbReference type="HAMAP-Rule" id="MF_00674"/>
    </source>
</evidence>
<dbReference type="InterPro" id="IPR036388">
    <property type="entry name" value="WH-like_DNA-bd_sf"/>
</dbReference>
<dbReference type="SUPFAM" id="SSF88659">
    <property type="entry name" value="Sigma3 and sigma4 domains of RNA polymerase sigma factors"/>
    <property type="match status" value="1"/>
</dbReference>
<dbReference type="RefSeq" id="WP_181549482.1">
    <property type="nucleotide sequence ID" value="NZ_JACDUS010000001.1"/>
</dbReference>
<dbReference type="InterPro" id="IPR002852">
    <property type="entry name" value="UPF0251"/>
</dbReference>
<organism evidence="3 4">
    <name type="scientific">Desulfosalsimonas propionicica</name>
    <dbReference type="NCBI Taxonomy" id="332175"/>
    <lineage>
        <taxon>Bacteria</taxon>
        <taxon>Pseudomonadati</taxon>
        <taxon>Thermodesulfobacteriota</taxon>
        <taxon>Desulfobacteria</taxon>
        <taxon>Desulfobacterales</taxon>
        <taxon>Desulfosalsimonadaceae</taxon>
        <taxon>Desulfosalsimonas</taxon>
    </lineage>
</organism>
<dbReference type="AlphaFoldDB" id="A0A7W0HJ66"/>
<accession>A0A7W0HJ66</accession>
<evidence type="ECO:0000313" key="3">
    <source>
        <dbReference type="EMBL" id="MBA2879783.1"/>
    </source>
</evidence>
<dbReference type="Proteomes" id="UP000525298">
    <property type="component" value="Unassembled WGS sequence"/>
</dbReference>
<dbReference type="PANTHER" id="PTHR37478:SF2">
    <property type="entry name" value="UPF0251 PROTEIN TK0562"/>
    <property type="match status" value="1"/>
</dbReference>
<proteinExistence type="inferred from homology"/>
<dbReference type="Pfam" id="PF02001">
    <property type="entry name" value="DUF134"/>
    <property type="match status" value="1"/>
</dbReference>
<comment type="similarity">
    <text evidence="1 2">Belongs to the UPF0251 family.</text>
</comment>
<dbReference type="GO" id="GO:0003677">
    <property type="term" value="F:DNA binding"/>
    <property type="evidence" value="ECO:0007669"/>
    <property type="project" value="UniProtKB-KW"/>
</dbReference>
<evidence type="ECO:0000313" key="4">
    <source>
        <dbReference type="Proteomes" id="UP000525298"/>
    </source>
</evidence>